<dbReference type="InterPro" id="IPR011009">
    <property type="entry name" value="Kinase-like_dom_sf"/>
</dbReference>
<evidence type="ECO:0008006" key="3">
    <source>
        <dbReference type="Google" id="ProtNLM"/>
    </source>
</evidence>
<feature type="region of interest" description="Disordered" evidence="1">
    <location>
        <begin position="256"/>
        <end position="285"/>
    </location>
</feature>
<name>A0A0F9WF82_9ZZZZ</name>
<dbReference type="AlphaFoldDB" id="A0A0F9WF82"/>
<proteinExistence type="predicted"/>
<organism evidence="2">
    <name type="scientific">marine sediment metagenome</name>
    <dbReference type="NCBI Taxonomy" id="412755"/>
    <lineage>
        <taxon>unclassified sequences</taxon>
        <taxon>metagenomes</taxon>
        <taxon>ecological metagenomes</taxon>
    </lineage>
</organism>
<evidence type="ECO:0000313" key="2">
    <source>
        <dbReference type="EMBL" id="KKO11148.1"/>
    </source>
</evidence>
<feature type="compositionally biased region" description="Basic and acidic residues" evidence="1">
    <location>
        <begin position="261"/>
        <end position="271"/>
    </location>
</feature>
<dbReference type="EMBL" id="LAZR01000003">
    <property type="protein sequence ID" value="KKO11148.1"/>
    <property type="molecule type" value="Genomic_DNA"/>
</dbReference>
<comment type="caution">
    <text evidence="2">The sequence shown here is derived from an EMBL/GenBank/DDBJ whole genome shotgun (WGS) entry which is preliminary data.</text>
</comment>
<accession>A0A0F9WF82</accession>
<reference evidence="2" key="1">
    <citation type="journal article" date="2015" name="Nature">
        <title>Complex archaea that bridge the gap between prokaryotes and eukaryotes.</title>
        <authorList>
            <person name="Spang A."/>
            <person name="Saw J.H."/>
            <person name="Jorgensen S.L."/>
            <person name="Zaremba-Niedzwiedzka K."/>
            <person name="Martijn J."/>
            <person name="Lind A.E."/>
            <person name="van Eijk R."/>
            <person name="Schleper C."/>
            <person name="Guy L."/>
            <person name="Ettema T.J."/>
        </authorList>
    </citation>
    <scope>NUCLEOTIDE SEQUENCE</scope>
</reference>
<sequence>MARRSHNVQMFALRQPPPETVTVAGGDYRLVRVFKHDFYAATCLYEATDPAEVAKIVVKFGRENDFFGLPLAWLGRWNRERERTIYRALAGVVGVPRWMGCVGPLGYAIEYIDSRPLDHQPPPPPGFFDALHELFNTVHARGVAYCDSNKRSNILIGADGRPHLIDYQLSFRRRDDLPWPIRPMLRAAFDYMCRKDIYHLFKHKRRISPDELRPEEDAVSRRRSGWHWIHRKLGKPYRAIRRRFLAAQHDKGQLVSPTADLEDHFQPEKGTWRKNAASPHSKRAS</sequence>
<dbReference type="SUPFAM" id="SSF56112">
    <property type="entry name" value="Protein kinase-like (PK-like)"/>
    <property type="match status" value="1"/>
</dbReference>
<gene>
    <name evidence="2" type="ORF">LCGC14_0016240</name>
</gene>
<protein>
    <recommendedName>
        <fullName evidence="3">Protein kinase domain-containing protein</fullName>
    </recommendedName>
</protein>
<evidence type="ECO:0000256" key="1">
    <source>
        <dbReference type="SAM" id="MobiDB-lite"/>
    </source>
</evidence>